<reference evidence="1 2" key="1">
    <citation type="journal article" date="2018" name="Nat. Biotechnol.">
        <title>A standardized bacterial taxonomy based on genome phylogeny substantially revises the tree of life.</title>
        <authorList>
            <person name="Parks D.H."/>
            <person name="Chuvochina M."/>
            <person name="Waite D.W."/>
            <person name="Rinke C."/>
            <person name="Skarshewski A."/>
            <person name="Chaumeil P.A."/>
            <person name="Hugenholtz P."/>
        </authorList>
    </citation>
    <scope>NUCLEOTIDE SEQUENCE [LARGE SCALE GENOMIC DNA]</scope>
    <source>
        <strain evidence="1">UBA9905</strain>
    </source>
</reference>
<name>A0A3D3TLA7_9BACT</name>
<protein>
    <submittedName>
        <fullName evidence="1">Uncharacterized protein</fullName>
    </submittedName>
</protein>
<evidence type="ECO:0000313" key="1">
    <source>
        <dbReference type="EMBL" id="HCO69489.1"/>
    </source>
</evidence>
<sequence>MSHSWSDLEPVVFQPFLERYEPDLCKSGVNTELKRVVKTGILEEFCENQASRWKEIEEDAFVAFAGNTIKRTISGFFGKT</sequence>
<gene>
    <name evidence="1" type="ORF">DIT26_02715</name>
</gene>
<accession>A0A3D3TLA7</accession>
<proteinExistence type="predicted"/>
<organism evidence="1 2">
    <name type="scientific">Mesotoga infera</name>
    <dbReference type="NCBI Taxonomy" id="1236046"/>
    <lineage>
        <taxon>Bacteria</taxon>
        <taxon>Thermotogati</taxon>
        <taxon>Thermotogota</taxon>
        <taxon>Thermotogae</taxon>
        <taxon>Kosmotogales</taxon>
        <taxon>Kosmotogaceae</taxon>
        <taxon>Mesotoga</taxon>
    </lineage>
</organism>
<dbReference type="EMBL" id="DQBS01000066">
    <property type="protein sequence ID" value="HCO69489.1"/>
    <property type="molecule type" value="Genomic_DNA"/>
</dbReference>
<dbReference type="Proteomes" id="UP000264215">
    <property type="component" value="Unassembled WGS sequence"/>
</dbReference>
<comment type="caution">
    <text evidence="1">The sequence shown here is derived from an EMBL/GenBank/DDBJ whole genome shotgun (WGS) entry which is preliminary data.</text>
</comment>
<evidence type="ECO:0000313" key="2">
    <source>
        <dbReference type="Proteomes" id="UP000264215"/>
    </source>
</evidence>
<dbReference type="AlphaFoldDB" id="A0A3D3TLA7"/>